<dbReference type="AlphaFoldDB" id="A0A2C9V9U5"/>
<keyword evidence="3" id="KW-1185">Reference proteome</keyword>
<dbReference type="InterPro" id="IPR004045">
    <property type="entry name" value="Glutathione_S-Trfase_N"/>
</dbReference>
<dbReference type="InterPro" id="IPR044629">
    <property type="entry name" value="GSTL1/2/3"/>
</dbReference>
<dbReference type="PROSITE" id="PS51257">
    <property type="entry name" value="PROKAR_LIPOPROTEIN"/>
    <property type="match status" value="1"/>
</dbReference>
<accession>A0A2C9V9U5</accession>
<organism evidence="2 3">
    <name type="scientific">Manihot esculenta</name>
    <name type="common">Cassava</name>
    <name type="synonym">Jatropha manihot</name>
    <dbReference type="NCBI Taxonomy" id="3983"/>
    <lineage>
        <taxon>Eukaryota</taxon>
        <taxon>Viridiplantae</taxon>
        <taxon>Streptophyta</taxon>
        <taxon>Embryophyta</taxon>
        <taxon>Tracheophyta</taxon>
        <taxon>Spermatophyta</taxon>
        <taxon>Magnoliopsida</taxon>
        <taxon>eudicotyledons</taxon>
        <taxon>Gunneridae</taxon>
        <taxon>Pentapetalae</taxon>
        <taxon>rosids</taxon>
        <taxon>fabids</taxon>
        <taxon>Malpighiales</taxon>
        <taxon>Euphorbiaceae</taxon>
        <taxon>Crotonoideae</taxon>
        <taxon>Manihoteae</taxon>
        <taxon>Manihot</taxon>
    </lineage>
</organism>
<comment type="caution">
    <text evidence="2">The sequence shown here is derived from an EMBL/GenBank/DDBJ whole genome shotgun (WGS) entry which is preliminary data.</text>
</comment>
<evidence type="ECO:0000313" key="2">
    <source>
        <dbReference type="EMBL" id="OAY41063.2"/>
    </source>
</evidence>
<dbReference type="Gene3D" id="3.40.30.10">
    <property type="entry name" value="Glutaredoxin"/>
    <property type="match status" value="1"/>
</dbReference>
<dbReference type="InterPro" id="IPR036249">
    <property type="entry name" value="Thioredoxin-like_sf"/>
</dbReference>
<dbReference type="EMBL" id="CM004395">
    <property type="protein sequence ID" value="OAY41063.2"/>
    <property type="molecule type" value="Genomic_DNA"/>
</dbReference>
<sequence length="510" mass="58992">METIYICSSLILSLVLILWLNGRKWRNGNLLPPGPPGWPVFGNMFDLGKMPYRALYDLKFKYGGVLWLRLGYMDTMVVQSAKAAAELFKNHDASFCDRKTLDVFTSHDYDKAALAFSHYGPYWRMLRRLYSMELLVSKRVNETAPIRRKCIHQMLRNIEDDATAAKARGESGELNLAHYLFLMSFNLVGNLMLSRDFLDSQCIVGLEFFEAMDKFMKWGGKPNIVDFLPFLKWFDPQGLKRNMMRDTGKLIGIVQRFVDERIEEHKFVKENKKAKDFLDVLLEYEGDGKEWQGKIPYEKIIIIIVEMFFGGSETTSTTIEWAMAELLRHPKAMEKVKEELNVVIGENRDVEEIDIDNLPYLQAVIRETSRLHPVVPLLIPRNTIQDTNFMGYHIPKNTQVYVNVWAIGRDPEIWKDPMEFKPERFLGSDIDYKGQSFELLPFGSGRRICVGIALAHRVVHLGLASLIHNFDWELLDKDSTLDMDERIGITVRKLVPLSVVPKKRPKNMNV</sequence>
<dbReference type="STRING" id="3983.A0A2C9V9U5"/>
<protein>
    <recommendedName>
        <fullName evidence="1">GST N-terminal domain-containing protein</fullName>
    </recommendedName>
</protein>
<evidence type="ECO:0000259" key="1">
    <source>
        <dbReference type="PROSITE" id="PS50404"/>
    </source>
</evidence>
<dbReference type="SUPFAM" id="SSF52833">
    <property type="entry name" value="Thioredoxin-like"/>
    <property type="match status" value="1"/>
</dbReference>
<dbReference type="PANTHER" id="PTHR44328:SF6">
    <property type="entry name" value="GLUTATHIONE S-TRANSFERASE L1-RELATED"/>
    <property type="match status" value="1"/>
</dbReference>
<dbReference type="Pfam" id="PF13417">
    <property type="entry name" value="GST_N_3"/>
    <property type="match status" value="1"/>
</dbReference>
<dbReference type="Proteomes" id="UP000091857">
    <property type="component" value="Chromosome 9"/>
</dbReference>
<name>A0A2C9V9U5_MANES</name>
<evidence type="ECO:0000313" key="3">
    <source>
        <dbReference type="Proteomes" id="UP000091857"/>
    </source>
</evidence>
<dbReference type="Gene3D" id="1.20.1050.10">
    <property type="match status" value="1"/>
</dbReference>
<gene>
    <name evidence="2" type="ORF">MANES_09G060860v8</name>
</gene>
<reference evidence="3" key="1">
    <citation type="journal article" date="2016" name="Nat. Biotechnol.">
        <title>Sequencing wild and cultivated cassava and related species reveals extensive interspecific hybridization and genetic diversity.</title>
        <authorList>
            <person name="Bredeson J.V."/>
            <person name="Lyons J.B."/>
            <person name="Prochnik S.E."/>
            <person name="Wu G.A."/>
            <person name="Ha C.M."/>
            <person name="Edsinger-Gonzales E."/>
            <person name="Grimwood J."/>
            <person name="Schmutz J."/>
            <person name="Rabbi I.Y."/>
            <person name="Egesi C."/>
            <person name="Nauluvula P."/>
            <person name="Lebot V."/>
            <person name="Ndunguru J."/>
            <person name="Mkamilo G."/>
            <person name="Bart R.S."/>
            <person name="Setter T.L."/>
            <person name="Gleadow R.M."/>
            <person name="Kulakow P."/>
            <person name="Ferguson M.E."/>
            <person name="Rounsley S."/>
            <person name="Rokhsar D.S."/>
        </authorList>
    </citation>
    <scope>NUCLEOTIDE SEQUENCE [LARGE SCALE GENOMIC DNA]</scope>
    <source>
        <strain evidence="3">cv. AM560-2</strain>
    </source>
</reference>
<dbReference type="GO" id="GO:0004364">
    <property type="term" value="F:glutathione transferase activity"/>
    <property type="evidence" value="ECO:0000318"/>
    <property type="project" value="GO_Central"/>
</dbReference>
<proteinExistence type="predicted"/>
<dbReference type="PANTHER" id="PTHR44328">
    <property type="entry name" value="GLUTATHIONE S-TRANSFERASE L1"/>
    <property type="match status" value="1"/>
</dbReference>
<dbReference type="PROSITE" id="PS50404">
    <property type="entry name" value="GST_NTER"/>
    <property type="match status" value="1"/>
</dbReference>